<dbReference type="Proteomes" id="UP000316621">
    <property type="component" value="Chromosome 4"/>
</dbReference>
<evidence type="ECO:0000313" key="2">
    <source>
        <dbReference type="EMBL" id="RZC58955.1"/>
    </source>
</evidence>
<accession>A0A4Y7JH27</accession>
<name>A0A4Y7JH27_PAPSO</name>
<dbReference type="EMBL" id="CM010718">
    <property type="protein sequence ID" value="RZC58955.1"/>
    <property type="molecule type" value="Genomic_DNA"/>
</dbReference>
<gene>
    <name evidence="2" type="ORF">C5167_006257</name>
</gene>
<sequence length="116" mass="12483">MARGPGSSIRSRRTTNPTTNAILSFCGQVRIGVLLVSAGNTDKVGLILNRWSECNLEVLEDCNLAKISIVTPGFVGADLSELVKKAGKIAKKRTIAITKCNNEVPNVDWSMQPLEA</sequence>
<dbReference type="Gene3D" id="6.10.20.150">
    <property type="match status" value="1"/>
</dbReference>
<dbReference type="AlphaFoldDB" id="A0A4Y7JH27"/>
<dbReference type="Pfam" id="PF17862">
    <property type="entry name" value="AAA_lid_3"/>
    <property type="match status" value="1"/>
</dbReference>
<evidence type="ECO:0000259" key="1">
    <source>
        <dbReference type="Pfam" id="PF17862"/>
    </source>
</evidence>
<protein>
    <recommendedName>
        <fullName evidence="1">AAA ATPase AAA+ lid domain-containing protein</fullName>
    </recommendedName>
</protein>
<feature type="domain" description="AAA ATPase AAA+ lid" evidence="1">
    <location>
        <begin position="62"/>
        <end position="96"/>
    </location>
</feature>
<dbReference type="InterPro" id="IPR041569">
    <property type="entry name" value="AAA_lid_3"/>
</dbReference>
<organism evidence="2 3">
    <name type="scientific">Papaver somniferum</name>
    <name type="common">Opium poppy</name>
    <dbReference type="NCBI Taxonomy" id="3469"/>
    <lineage>
        <taxon>Eukaryota</taxon>
        <taxon>Viridiplantae</taxon>
        <taxon>Streptophyta</taxon>
        <taxon>Embryophyta</taxon>
        <taxon>Tracheophyta</taxon>
        <taxon>Spermatophyta</taxon>
        <taxon>Magnoliopsida</taxon>
        <taxon>Ranunculales</taxon>
        <taxon>Papaveraceae</taxon>
        <taxon>Papaveroideae</taxon>
        <taxon>Papaver</taxon>
    </lineage>
</organism>
<keyword evidence="3" id="KW-1185">Reference proteome</keyword>
<proteinExistence type="predicted"/>
<reference evidence="2 3" key="1">
    <citation type="journal article" date="2018" name="Science">
        <title>The opium poppy genome and morphinan production.</title>
        <authorList>
            <person name="Guo L."/>
            <person name="Winzer T."/>
            <person name="Yang X."/>
            <person name="Li Y."/>
            <person name="Ning Z."/>
            <person name="He Z."/>
            <person name="Teodor R."/>
            <person name="Lu Y."/>
            <person name="Bowser T.A."/>
            <person name="Graham I.A."/>
            <person name="Ye K."/>
        </authorList>
    </citation>
    <scope>NUCLEOTIDE SEQUENCE [LARGE SCALE GENOMIC DNA]</scope>
    <source>
        <strain evidence="3">cv. HN1</strain>
        <tissue evidence="2">Leaves</tissue>
    </source>
</reference>
<dbReference type="Gramene" id="RZC58955">
    <property type="protein sequence ID" value="RZC58955"/>
    <property type="gene ID" value="C5167_006257"/>
</dbReference>
<evidence type="ECO:0000313" key="3">
    <source>
        <dbReference type="Proteomes" id="UP000316621"/>
    </source>
</evidence>